<comment type="similarity">
    <text evidence="2">Belongs to the CPA3 antiporters (TC 2.A.63) subunit C family.</text>
</comment>
<dbReference type="OrthoDB" id="9799219at2"/>
<evidence type="ECO:0000313" key="8">
    <source>
        <dbReference type="EMBL" id="QDU83442.1"/>
    </source>
</evidence>
<feature type="transmembrane region" description="Helical" evidence="7">
    <location>
        <begin position="79"/>
        <end position="99"/>
    </location>
</feature>
<dbReference type="PANTHER" id="PTHR34583">
    <property type="entry name" value="ANTIPORTER SUBUNIT MNHC2-RELATED"/>
    <property type="match status" value="1"/>
</dbReference>
<dbReference type="PANTHER" id="PTHR34583:SF2">
    <property type="entry name" value="ANTIPORTER SUBUNIT MNHC2-RELATED"/>
    <property type="match status" value="1"/>
</dbReference>
<dbReference type="GO" id="GO:0005886">
    <property type="term" value="C:plasma membrane"/>
    <property type="evidence" value="ECO:0007669"/>
    <property type="project" value="UniProtKB-SubCell"/>
</dbReference>
<dbReference type="InterPro" id="IPR039428">
    <property type="entry name" value="NUOK/Mnh_C1-like"/>
</dbReference>
<evidence type="ECO:0000256" key="6">
    <source>
        <dbReference type="ARBA" id="ARBA00023136"/>
    </source>
</evidence>
<comment type="subcellular location">
    <subcellularLocation>
        <location evidence="1">Cell membrane</location>
        <topology evidence="1">Multi-pass membrane protein</topology>
    </subcellularLocation>
</comment>
<dbReference type="EMBL" id="CP036290">
    <property type="protein sequence ID" value="QDU83442.1"/>
    <property type="molecule type" value="Genomic_DNA"/>
</dbReference>
<protein>
    <submittedName>
        <fullName evidence="8">Na(+)/H(+) antiporter subunit C</fullName>
    </submittedName>
</protein>
<keyword evidence="9" id="KW-1185">Reference proteome</keyword>
<dbReference type="Proteomes" id="UP000319342">
    <property type="component" value="Chromosome"/>
</dbReference>
<keyword evidence="3" id="KW-1003">Cell membrane</keyword>
<keyword evidence="5 7" id="KW-1133">Transmembrane helix</keyword>
<organism evidence="8 9">
    <name type="scientific">Rohdeia mirabilis</name>
    <dbReference type="NCBI Taxonomy" id="2528008"/>
    <lineage>
        <taxon>Bacteria</taxon>
        <taxon>Pseudomonadati</taxon>
        <taxon>Planctomycetota</taxon>
        <taxon>Planctomycetia</taxon>
        <taxon>Planctomycetia incertae sedis</taxon>
        <taxon>Rohdeia</taxon>
    </lineage>
</organism>
<sequence length="147" mass="15940">MESWLAIVVGFMYAAGFFMLLRRSLMKVIIGLSIFTHGANLLLFTAGNVTRVGDGVQLPIVPHGAAALTGAYADPLPQALVLTAIVISFGIQAFALVLVRRAYQAVGSDDLDRMTSTDTEEGALLHELPRRRGSVRGFLPWRRTRAA</sequence>
<dbReference type="NCBIfam" id="NF009302">
    <property type="entry name" value="PRK12659.1"/>
    <property type="match status" value="1"/>
</dbReference>
<accession>A0A518CW29</accession>
<reference evidence="8 9" key="1">
    <citation type="submission" date="2019-02" db="EMBL/GenBank/DDBJ databases">
        <title>Deep-cultivation of Planctomycetes and their phenomic and genomic characterization uncovers novel biology.</title>
        <authorList>
            <person name="Wiegand S."/>
            <person name="Jogler M."/>
            <person name="Boedeker C."/>
            <person name="Pinto D."/>
            <person name="Vollmers J."/>
            <person name="Rivas-Marin E."/>
            <person name="Kohn T."/>
            <person name="Peeters S.H."/>
            <person name="Heuer A."/>
            <person name="Rast P."/>
            <person name="Oberbeckmann S."/>
            <person name="Bunk B."/>
            <person name="Jeske O."/>
            <person name="Meyerdierks A."/>
            <person name="Storesund J.E."/>
            <person name="Kallscheuer N."/>
            <person name="Luecker S."/>
            <person name="Lage O.M."/>
            <person name="Pohl T."/>
            <person name="Merkel B.J."/>
            <person name="Hornburger P."/>
            <person name="Mueller R.-W."/>
            <person name="Bruemmer F."/>
            <person name="Labrenz M."/>
            <person name="Spormann A.M."/>
            <person name="Op den Camp H."/>
            <person name="Overmann J."/>
            <person name="Amann R."/>
            <person name="Jetten M.S.M."/>
            <person name="Mascher T."/>
            <person name="Medema M.H."/>
            <person name="Devos D.P."/>
            <person name="Kaster A.-K."/>
            <person name="Ovreas L."/>
            <person name="Rohde M."/>
            <person name="Galperin M.Y."/>
            <person name="Jogler C."/>
        </authorList>
    </citation>
    <scope>NUCLEOTIDE SEQUENCE [LARGE SCALE GENOMIC DNA]</scope>
    <source>
        <strain evidence="8 9">Pla163</strain>
    </source>
</reference>
<evidence type="ECO:0000256" key="2">
    <source>
        <dbReference type="ARBA" id="ARBA00010388"/>
    </source>
</evidence>
<evidence type="ECO:0000313" key="9">
    <source>
        <dbReference type="Proteomes" id="UP000319342"/>
    </source>
</evidence>
<evidence type="ECO:0000256" key="4">
    <source>
        <dbReference type="ARBA" id="ARBA00022692"/>
    </source>
</evidence>
<evidence type="ECO:0000256" key="3">
    <source>
        <dbReference type="ARBA" id="ARBA00022475"/>
    </source>
</evidence>
<proteinExistence type="inferred from homology"/>
<dbReference type="Gene3D" id="1.10.287.3510">
    <property type="match status" value="1"/>
</dbReference>
<feature type="transmembrane region" description="Helical" evidence="7">
    <location>
        <begin position="6"/>
        <end position="21"/>
    </location>
</feature>
<evidence type="ECO:0000256" key="7">
    <source>
        <dbReference type="SAM" id="Phobius"/>
    </source>
</evidence>
<keyword evidence="6 7" id="KW-0472">Membrane</keyword>
<feature type="transmembrane region" description="Helical" evidence="7">
    <location>
        <begin position="28"/>
        <end position="49"/>
    </location>
</feature>
<dbReference type="Pfam" id="PF00420">
    <property type="entry name" value="Oxidored_q2"/>
    <property type="match status" value="1"/>
</dbReference>
<dbReference type="InterPro" id="IPR050601">
    <property type="entry name" value="CPA3_antiporter_subunitC"/>
</dbReference>
<evidence type="ECO:0000256" key="1">
    <source>
        <dbReference type="ARBA" id="ARBA00004651"/>
    </source>
</evidence>
<dbReference type="RefSeq" id="WP_145183135.1">
    <property type="nucleotide sequence ID" value="NZ_CP036290.1"/>
</dbReference>
<evidence type="ECO:0000256" key="5">
    <source>
        <dbReference type="ARBA" id="ARBA00022989"/>
    </source>
</evidence>
<keyword evidence="4 7" id="KW-0812">Transmembrane</keyword>
<gene>
    <name evidence="8" type="primary">mrpC</name>
    <name evidence="8" type="ORF">Pla163_05410</name>
</gene>
<dbReference type="AlphaFoldDB" id="A0A518CW29"/>
<name>A0A518CW29_9BACT</name>